<keyword evidence="2" id="KW-1133">Transmembrane helix</keyword>
<feature type="region of interest" description="Disordered" evidence="1">
    <location>
        <begin position="512"/>
        <end position="576"/>
    </location>
</feature>
<gene>
    <name evidence="3" type="ORF">CDEB00056_LOCUS15182</name>
</gene>
<evidence type="ECO:0000313" key="3">
    <source>
        <dbReference type="EMBL" id="CAE0470329.1"/>
    </source>
</evidence>
<dbReference type="EMBL" id="HBIO01019733">
    <property type="protein sequence ID" value="CAE0470329.1"/>
    <property type="molecule type" value="Transcribed_RNA"/>
</dbReference>
<sequence>MSRVLVEFLPFKIKLLFSTTSSTGGENINVNTSELTNILSEYFDDFLTDAFPDEDDAISSSTDIGIGDLEYSYSPFSHVSLLSMPERRRQLKELDQDRIPLDGFFVDDDMDLDLDFYGDITEGVKNDGNVNHHDHKYHQKKWISWSSLTSPLRNLKSMTKPKPKEEDYNDTSSTGFKITRTRIKPGNLRGRGLNGNDSGNGTTYHYEVSRRYSGVAIFTRENNLPIPSVNMLQAQQLSAQADVHNLKNRLQMSMSKTLNQVSDVEIGVHMRNTSNNNGNTGTGNGNDGYSSGGNGDQTNPALEGGGFRGTTGTNAVIVIAVAVAACSMCLLGFALYLAFRRRQIDETVPTNQHQGRNGQLQMKEMATPRYGQVGDNDFAGDLHGQTQSSSKFITPKDGSHNRHRHRQRKGQTTSPNQHQKHQKISAAPPVAEMHLHPHHDDAISEYTESVYSVTGGGGGSSVKSRLSVSQHKHHQQRRQMLQDAAALESQNGGLSQKDAKVSNRFNPRYIISAATSKRSRSRSRSNASASSSDEADMSMADFCGASYNETPGKGQSLGSGLGLGSGPGRGASQEMEGVPQLTTPMKEALMMQTNQLGQSHTQSYSMSIDTPSSPLSGISNDVRDKAVAKLNTGSTCTTPLSTSTSTNSNGNVDVDNEIAALSGIVSSPRSKAKYSPSGLYPADVIDNDITSSLAEYSKGTSIGKHFRKLLGENNDDDDSSTIAGNTITNLLVNENTNNDAHDGGASVSSYESYGFSLDGADYSTVANSTKYGY</sequence>
<feature type="region of interest" description="Disordered" evidence="1">
    <location>
        <begin position="371"/>
        <end position="425"/>
    </location>
</feature>
<feature type="compositionally biased region" description="Gly residues" evidence="1">
    <location>
        <begin position="555"/>
        <end position="569"/>
    </location>
</feature>
<keyword evidence="2" id="KW-0812">Transmembrane</keyword>
<dbReference type="AlphaFoldDB" id="A0A7S3Q9K6"/>
<name>A0A7S3Q9K6_9STRA</name>
<evidence type="ECO:0000256" key="1">
    <source>
        <dbReference type="SAM" id="MobiDB-lite"/>
    </source>
</evidence>
<feature type="region of interest" description="Disordered" evidence="1">
    <location>
        <begin position="270"/>
        <end position="305"/>
    </location>
</feature>
<feature type="transmembrane region" description="Helical" evidence="2">
    <location>
        <begin position="315"/>
        <end position="339"/>
    </location>
</feature>
<reference evidence="3" key="1">
    <citation type="submission" date="2021-01" db="EMBL/GenBank/DDBJ databases">
        <authorList>
            <person name="Corre E."/>
            <person name="Pelletier E."/>
            <person name="Niang G."/>
            <person name="Scheremetjew M."/>
            <person name="Finn R."/>
            <person name="Kale V."/>
            <person name="Holt S."/>
            <person name="Cochrane G."/>
            <person name="Meng A."/>
            <person name="Brown T."/>
            <person name="Cohen L."/>
        </authorList>
    </citation>
    <scope>NUCLEOTIDE SEQUENCE</scope>
    <source>
        <strain evidence="3">MM31A-1</strain>
    </source>
</reference>
<protein>
    <submittedName>
        <fullName evidence="3">Uncharacterized protein</fullName>
    </submittedName>
</protein>
<keyword evidence="2" id="KW-0472">Membrane</keyword>
<feature type="region of interest" description="Disordered" evidence="1">
    <location>
        <begin position="454"/>
        <end position="481"/>
    </location>
</feature>
<accession>A0A7S3Q9K6</accession>
<proteinExistence type="predicted"/>
<organism evidence="3">
    <name type="scientific">Chaetoceros debilis</name>
    <dbReference type="NCBI Taxonomy" id="122233"/>
    <lineage>
        <taxon>Eukaryota</taxon>
        <taxon>Sar</taxon>
        <taxon>Stramenopiles</taxon>
        <taxon>Ochrophyta</taxon>
        <taxon>Bacillariophyta</taxon>
        <taxon>Coscinodiscophyceae</taxon>
        <taxon>Chaetocerotophycidae</taxon>
        <taxon>Chaetocerotales</taxon>
        <taxon>Chaetocerotaceae</taxon>
        <taxon>Chaetoceros</taxon>
    </lineage>
</organism>
<evidence type="ECO:0000256" key="2">
    <source>
        <dbReference type="SAM" id="Phobius"/>
    </source>
</evidence>
<feature type="compositionally biased region" description="Gly residues" evidence="1">
    <location>
        <begin position="280"/>
        <end position="295"/>
    </location>
</feature>